<dbReference type="EMBL" id="HBUE01303046">
    <property type="protein sequence ID" value="CAG6579814.1"/>
    <property type="molecule type" value="Transcribed_RNA"/>
</dbReference>
<protein>
    <submittedName>
        <fullName evidence="2">(northern house mosquito) hypothetical protein</fullName>
    </submittedName>
</protein>
<sequence>MALFVLLFSVIPIVIVFFVCFSIQMCALLPKIAPVTFVFPKYKMRETPTPTPKEEGKTFPNTNANVYQCFCFSQKSVKQRRRRRNVWTTNNLQVKRKKKV</sequence>
<accession>A0A8D8H4Q4</accession>
<keyword evidence="1" id="KW-0812">Transmembrane</keyword>
<keyword evidence="1" id="KW-0472">Membrane</keyword>
<evidence type="ECO:0000256" key="1">
    <source>
        <dbReference type="SAM" id="Phobius"/>
    </source>
</evidence>
<name>A0A8D8H4Q4_CULPI</name>
<reference evidence="2" key="1">
    <citation type="submission" date="2021-05" db="EMBL/GenBank/DDBJ databases">
        <authorList>
            <person name="Alioto T."/>
            <person name="Alioto T."/>
            <person name="Gomez Garrido J."/>
        </authorList>
    </citation>
    <scope>NUCLEOTIDE SEQUENCE</scope>
</reference>
<feature type="transmembrane region" description="Helical" evidence="1">
    <location>
        <begin position="6"/>
        <end position="29"/>
    </location>
</feature>
<dbReference type="EMBL" id="HBUE01197037">
    <property type="protein sequence ID" value="CAG6528088.1"/>
    <property type="molecule type" value="Transcribed_RNA"/>
</dbReference>
<evidence type="ECO:0000313" key="2">
    <source>
        <dbReference type="EMBL" id="CAG6528088.1"/>
    </source>
</evidence>
<dbReference type="AlphaFoldDB" id="A0A8D8H4Q4"/>
<keyword evidence="1" id="KW-1133">Transmembrane helix</keyword>
<proteinExistence type="predicted"/>
<organism evidence="2">
    <name type="scientific">Culex pipiens</name>
    <name type="common">House mosquito</name>
    <dbReference type="NCBI Taxonomy" id="7175"/>
    <lineage>
        <taxon>Eukaryota</taxon>
        <taxon>Metazoa</taxon>
        <taxon>Ecdysozoa</taxon>
        <taxon>Arthropoda</taxon>
        <taxon>Hexapoda</taxon>
        <taxon>Insecta</taxon>
        <taxon>Pterygota</taxon>
        <taxon>Neoptera</taxon>
        <taxon>Endopterygota</taxon>
        <taxon>Diptera</taxon>
        <taxon>Nematocera</taxon>
        <taxon>Culicoidea</taxon>
        <taxon>Culicidae</taxon>
        <taxon>Culicinae</taxon>
        <taxon>Culicini</taxon>
        <taxon>Culex</taxon>
        <taxon>Culex</taxon>
    </lineage>
</organism>